<keyword evidence="2" id="KW-1185">Reference proteome</keyword>
<dbReference type="AlphaFoldDB" id="A0A814I1M7"/>
<dbReference type="Proteomes" id="UP000663879">
    <property type="component" value="Unassembled WGS sequence"/>
</dbReference>
<protein>
    <submittedName>
        <fullName evidence="1">Uncharacterized protein</fullName>
    </submittedName>
</protein>
<dbReference type="Gene3D" id="1.25.10.10">
    <property type="entry name" value="Leucine-rich Repeat Variant"/>
    <property type="match status" value="1"/>
</dbReference>
<organism evidence="1 2">
    <name type="scientific">Brachionus calyciflorus</name>
    <dbReference type="NCBI Taxonomy" id="104777"/>
    <lineage>
        <taxon>Eukaryota</taxon>
        <taxon>Metazoa</taxon>
        <taxon>Spiralia</taxon>
        <taxon>Gnathifera</taxon>
        <taxon>Rotifera</taxon>
        <taxon>Eurotatoria</taxon>
        <taxon>Monogononta</taxon>
        <taxon>Pseudotrocha</taxon>
        <taxon>Ploima</taxon>
        <taxon>Brachionidae</taxon>
        <taxon>Brachionus</taxon>
    </lineage>
</organism>
<dbReference type="EMBL" id="CAJNOC010004329">
    <property type="protein sequence ID" value="CAF1017651.1"/>
    <property type="molecule type" value="Genomic_DNA"/>
</dbReference>
<dbReference type="OrthoDB" id="951172at2759"/>
<proteinExistence type="predicted"/>
<comment type="caution">
    <text evidence="1">The sequence shown here is derived from an EMBL/GenBank/DDBJ whole genome shotgun (WGS) entry which is preliminary data.</text>
</comment>
<feature type="non-terminal residue" evidence="1">
    <location>
        <position position="1"/>
    </location>
</feature>
<dbReference type="InterPro" id="IPR011989">
    <property type="entry name" value="ARM-like"/>
</dbReference>
<sequence>MTIEHDWKPEPDGLQQISQLLKRTQSIDNTVQKNTKLNEQDEATRSLSGLILKNNAKAFFDKFPDYCRVYKARMLVLYWRSVTVDSSHFRNFNHDY</sequence>
<evidence type="ECO:0000313" key="2">
    <source>
        <dbReference type="Proteomes" id="UP000663879"/>
    </source>
</evidence>
<evidence type="ECO:0000313" key="1">
    <source>
        <dbReference type="EMBL" id="CAF1017651.1"/>
    </source>
</evidence>
<name>A0A814I1M7_9BILA</name>
<reference evidence="1" key="1">
    <citation type="submission" date="2021-02" db="EMBL/GenBank/DDBJ databases">
        <authorList>
            <person name="Nowell W R."/>
        </authorList>
    </citation>
    <scope>NUCLEOTIDE SEQUENCE</scope>
    <source>
        <strain evidence="1">Ploen Becks lab</strain>
    </source>
</reference>
<accession>A0A814I1M7</accession>
<gene>
    <name evidence="1" type="ORF">OXX778_LOCUS17214</name>
</gene>